<evidence type="ECO:0000313" key="2">
    <source>
        <dbReference type="EMBL" id="KAK6499383.1"/>
    </source>
</evidence>
<organism evidence="2 3">
    <name type="scientific">Arthrobotrys conoides</name>
    <dbReference type="NCBI Taxonomy" id="74498"/>
    <lineage>
        <taxon>Eukaryota</taxon>
        <taxon>Fungi</taxon>
        <taxon>Dikarya</taxon>
        <taxon>Ascomycota</taxon>
        <taxon>Pezizomycotina</taxon>
        <taxon>Orbiliomycetes</taxon>
        <taxon>Orbiliales</taxon>
        <taxon>Orbiliaceae</taxon>
        <taxon>Arthrobotrys</taxon>
    </lineage>
</organism>
<comment type="caution">
    <text evidence="2">The sequence shown here is derived from an EMBL/GenBank/DDBJ whole genome shotgun (WGS) entry which is preliminary data.</text>
</comment>
<gene>
    <name evidence="2" type="ORF">TWF506_004010</name>
</gene>
<proteinExistence type="predicted"/>
<evidence type="ECO:0000313" key="3">
    <source>
        <dbReference type="Proteomes" id="UP001307849"/>
    </source>
</evidence>
<sequence>MSSPEIKVTVGVVIPSVSSRMLQIPDVREIKDVLNRVSGMLNLNYNLMTAFCGGKVYREWFVLAEGDVVWITYPPDALPENLKESAAREVAREAEKPFSPRQKAALPIRAPSNDTNNNNIYQRDLGYSGTFIQRPGPVRPLPLNKAPTIDYLTGDLFQQPTKPFVPKGNKHWENTYGNYQNLVAPGSTEPYGNTGNFQRYPARPPPTGASLNPQQRWSIAGIDTSRGFSDTGNMFTKKYRKIKTNPAIRINFKFWTGQNIPLQLHPENRISTVVKSLIAMMKYGQEGVTPERLVFTGPNPNQPITLEDKMLVLFPDRPAEVDIQVTLAEEEEDVTDVKMDDATDPRLAGVMKGKQSFF</sequence>
<feature type="region of interest" description="Disordered" evidence="1">
    <location>
        <begin position="90"/>
        <end position="117"/>
    </location>
</feature>
<evidence type="ECO:0008006" key="4">
    <source>
        <dbReference type="Google" id="ProtNLM"/>
    </source>
</evidence>
<name>A0AAN8NG82_9PEZI</name>
<protein>
    <recommendedName>
        <fullName evidence="4">Ubiquitin-like domain-containing protein</fullName>
    </recommendedName>
</protein>
<dbReference type="AlphaFoldDB" id="A0AAN8NG82"/>
<dbReference type="Proteomes" id="UP001307849">
    <property type="component" value="Unassembled WGS sequence"/>
</dbReference>
<keyword evidence="3" id="KW-1185">Reference proteome</keyword>
<reference evidence="2 3" key="1">
    <citation type="submission" date="2019-10" db="EMBL/GenBank/DDBJ databases">
        <authorList>
            <person name="Palmer J.M."/>
        </authorList>
    </citation>
    <scope>NUCLEOTIDE SEQUENCE [LARGE SCALE GENOMIC DNA]</scope>
    <source>
        <strain evidence="2 3">TWF506</strain>
    </source>
</reference>
<dbReference type="EMBL" id="JAVHJM010000013">
    <property type="protein sequence ID" value="KAK6499383.1"/>
    <property type="molecule type" value="Genomic_DNA"/>
</dbReference>
<accession>A0AAN8NG82</accession>
<evidence type="ECO:0000256" key="1">
    <source>
        <dbReference type="SAM" id="MobiDB-lite"/>
    </source>
</evidence>